<dbReference type="AlphaFoldDB" id="A6G8R8"/>
<comment type="caution">
    <text evidence="1">The sequence shown here is derived from an EMBL/GenBank/DDBJ whole genome shotgun (WGS) entry which is preliminary data.</text>
</comment>
<organism evidence="1 2">
    <name type="scientific">Plesiocystis pacifica SIR-1</name>
    <dbReference type="NCBI Taxonomy" id="391625"/>
    <lineage>
        <taxon>Bacteria</taxon>
        <taxon>Pseudomonadati</taxon>
        <taxon>Myxococcota</taxon>
        <taxon>Polyangia</taxon>
        <taxon>Nannocystales</taxon>
        <taxon>Nannocystaceae</taxon>
        <taxon>Plesiocystis</taxon>
    </lineage>
</organism>
<dbReference type="STRING" id="391625.PPSIR1_38726"/>
<accession>A6G8R8</accession>
<dbReference type="OrthoDB" id="9867087at2"/>
<name>A6G8R8_9BACT</name>
<evidence type="ECO:0000313" key="2">
    <source>
        <dbReference type="Proteomes" id="UP000005801"/>
    </source>
</evidence>
<gene>
    <name evidence="1" type="ORF">PPSIR1_38726</name>
</gene>
<dbReference type="RefSeq" id="WP_006973113.1">
    <property type="nucleotide sequence ID" value="NZ_ABCS01000041.1"/>
</dbReference>
<proteinExistence type="predicted"/>
<evidence type="ECO:0000313" key="1">
    <source>
        <dbReference type="EMBL" id="EDM77728.1"/>
    </source>
</evidence>
<dbReference type="EMBL" id="ABCS01000041">
    <property type="protein sequence ID" value="EDM77728.1"/>
    <property type="molecule type" value="Genomic_DNA"/>
</dbReference>
<protein>
    <submittedName>
        <fullName evidence="1">Uncharacterized protein</fullName>
    </submittedName>
</protein>
<sequence>MLTLVESGYLSITGASRHQTGERAAQLADRLRTPGQSLAFMRAFLELHEGPLRRIPHWLRISSKYCSDADSAQDLREIAELEQSLRGALATDLRELRCYFDEPAFVHRDRRVDEHMRLRRLVPARQEPAIVLAIDLELAYLDRALGATVFHAYQRKLGANESGRRFMQARATGSTARIVAREARLAQVLGQRSNSQRARSWAQLAARMAHSYMGAVEACVELERRPLN</sequence>
<keyword evidence="2" id="KW-1185">Reference proteome</keyword>
<reference evidence="1 2" key="1">
    <citation type="submission" date="2007-06" db="EMBL/GenBank/DDBJ databases">
        <authorList>
            <person name="Shimkets L."/>
            <person name="Ferriera S."/>
            <person name="Johnson J."/>
            <person name="Kravitz S."/>
            <person name="Beeson K."/>
            <person name="Sutton G."/>
            <person name="Rogers Y.-H."/>
            <person name="Friedman R."/>
            <person name="Frazier M."/>
            <person name="Venter J.C."/>
        </authorList>
    </citation>
    <scope>NUCLEOTIDE SEQUENCE [LARGE SCALE GENOMIC DNA]</scope>
    <source>
        <strain evidence="1 2">SIR-1</strain>
    </source>
</reference>
<dbReference type="Proteomes" id="UP000005801">
    <property type="component" value="Unassembled WGS sequence"/>
</dbReference>